<keyword evidence="5" id="KW-0234">DNA repair</keyword>
<evidence type="ECO:0000259" key="8">
    <source>
        <dbReference type="Pfam" id="PF00717"/>
    </source>
</evidence>
<dbReference type="EMBL" id="SEWE01000018">
    <property type="protein sequence ID" value="RYU79577.1"/>
    <property type="molecule type" value="Genomic_DNA"/>
</dbReference>
<dbReference type="Gene3D" id="2.10.109.10">
    <property type="entry name" value="Umud Fragment, subunit A"/>
    <property type="match status" value="1"/>
</dbReference>
<sequence length="160" mass="17678">MTELVLYPPVKASQLTRLPVFTCPVPAGFPSPADGQADEMLDLHQYLFKQPASTFMARVTGESMLGAGIHPDDFIVVNRAITPVDGHVVVAVVDGEHTVKRLRQEPGRTWLEAANDRYPPLELTEDSDLRIWGVVTHVIHPLFKKRPGAAWPGRHSRPSA</sequence>
<dbReference type="PRINTS" id="PR00726">
    <property type="entry name" value="LEXASERPTASE"/>
</dbReference>
<proteinExistence type="inferred from homology"/>
<dbReference type="CDD" id="cd06529">
    <property type="entry name" value="S24_LexA-like"/>
    <property type="match status" value="1"/>
</dbReference>
<comment type="similarity">
    <text evidence="1 7">Belongs to the peptidase S24 family.</text>
</comment>
<comment type="caution">
    <text evidence="9">The sequence shown here is derived from an EMBL/GenBank/DDBJ whole genome shotgun (WGS) entry which is preliminary data.</text>
</comment>
<evidence type="ECO:0000256" key="3">
    <source>
        <dbReference type="ARBA" id="ARBA00022801"/>
    </source>
</evidence>
<evidence type="ECO:0000256" key="2">
    <source>
        <dbReference type="ARBA" id="ARBA00022763"/>
    </source>
</evidence>
<dbReference type="GO" id="GO:0006281">
    <property type="term" value="P:DNA repair"/>
    <property type="evidence" value="ECO:0007669"/>
    <property type="project" value="UniProtKB-KW"/>
</dbReference>
<dbReference type="AlphaFoldDB" id="A0A4Q5LD06"/>
<dbReference type="Pfam" id="PF00717">
    <property type="entry name" value="Peptidase_S24"/>
    <property type="match status" value="1"/>
</dbReference>
<evidence type="ECO:0000313" key="10">
    <source>
        <dbReference type="Proteomes" id="UP000294155"/>
    </source>
</evidence>
<feature type="domain" description="Peptidase S24/S26A/S26B/S26C" evidence="8">
    <location>
        <begin position="24"/>
        <end position="135"/>
    </location>
</feature>
<dbReference type="InterPro" id="IPR050077">
    <property type="entry name" value="LexA_repressor"/>
</dbReference>
<organism evidence="9 10">
    <name type="scientific">Hymenobacter persicinus</name>
    <dbReference type="NCBI Taxonomy" id="2025506"/>
    <lineage>
        <taxon>Bacteria</taxon>
        <taxon>Pseudomonadati</taxon>
        <taxon>Bacteroidota</taxon>
        <taxon>Cytophagia</taxon>
        <taxon>Cytophagales</taxon>
        <taxon>Hymenobacteraceae</taxon>
        <taxon>Hymenobacter</taxon>
    </lineage>
</organism>
<reference evidence="9 10" key="1">
    <citation type="submission" date="2019-02" db="EMBL/GenBank/DDBJ databases">
        <title>Bacterial novel species isolated from soil.</title>
        <authorList>
            <person name="Jung H.-Y."/>
        </authorList>
    </citation>
    <scope>NUCLEOTIDE SEQUENCE [LARGE SCALE GENOMIC DNA]</scope>
    <source>
        <strain evidence="9 10">1-3-3-3</strain>
    </source>
</reference>
<dbReference type="GO" id="GO:0009432">
    <property type="term" value="P:SOS response"/>
    <property type="evidence" value="ECO:0007669"/>
    <property type="project" value="UniProtKB-KW"/>
</dbReference>
<dbReference type="PANTHER" id="PTHR33516:SF2">
    <property type="entry name" value="LEXA REPRESSOR-RELATED"/>
    <property type="match status" value="1"/>
</dbReference>
<dbReference type="OrthoDB" id="9787787at2"/>
<evidence type="ECO:0000313" key="9">
    <source>
        <dbReference type="EMBL" id="RYU79577.1"/>
    </source>
</evidence>
<dbReference type="GO" id="GO:0003677">
    <property type="term" value="F:DNA binding"/>
    <property type="evidence" value="ECO:0007669"/>
    <property type="project" value="InterPro"/>
</dbReference>
<keyword evidence="10" id="KW-1185">Reference proteome</keyword>
<keyword evidence="3 7" id="KW-0378">Hydrolase</keyword>
<dbReference type="Proteomes" id="UP000294155">
    <property type="component" value="Unassembled WGS sequence"/>
</dbReference>
<dbReference type="SUPFAM" id="SSF51306">
    <property type="entry name" value="LexA/Signal peptidase"/>
    <property type="match status" value="1"/>
</dbReference>
<keyword evidence="6" id="KW-0742">SOS response</keyword>
<evidence type="ECO:0000256" key="5">
    <source>
        <dbReference type="ARBA" id="ARBA00023204"/>
    </source>
</evidence>
<evidence type="ECO:0000256" key="7">
    <source>
        <dbReference type="RuleBase" id="RU003991"/>
    </source>
</evidence>
<name>A0A4Q5LD06_9BACT</name>
<evidence type="ECO:0000256" key="1">
    <source>
        <dbReference type="ARBA" id="ARBA00007484"/>
    </source>
</evidence>
<dbReference type="NCBIfam" id="NF007621">
    <property type="entry name" value="PRK10276.1"/>
    <property type="match status" value="1"/>
</dbReference>
<dbReference type="InterPro" id="IPR015927">
    <property type="entry name" value="Peptidase_S24_S26A/B/C"/>
</dbReference>
<accession>A0A4Q5LD06</accession>
<evidence type="ECO:0000256" key="6">
    <source>
        <dbReference type="ARBA" id="ARBA00023236"/>
    </source>
</evidence>
<keyword evidence="2" id="KW-0227">DNA damage</keyword>
<keyword evidence="4 7" id="KW-0068">Autocatalytic cleavage</keyword>
<dbReference type="PANTHER" id="PTHR33516">
    <property type="entry name" value="LEXA REPRESSOR"/>
    <property type="match status" value="1"/>
</dbReference>
<dbReference type="InterPro" id="IPR036286">
    <property type="entry name" value="LexA/Signal_pep-like_sf"/>
</dbReference>
<protein>
    <submittedName>
        <fullName evidence="9">Translesion error-prone DNA polymerase V autoproteolytic subunit</fullName>
    </submittedName>
</protein>
<dbReference type="GO" id="GO:0006355">
    <property type="term" value="P:regulation of DNA-templated transcription"/>
    <property type="evidence" value="ECO:0007669"/>
    <property type="project" value="InterPro"/>
</dbReference>
<dbReference type="RefSeq" id="WP_129921088.1">
    <property type="nucleotide sequence ID" value="NZ_SEWE01000018.1"/>
</dbReference>
<gene>
    <name evidence="9" type="primary">umuD</name>
    <name evidence="9" type="ORF">EWM57_10445</name>
</gene>
<dbReference type="InterPro" id="IPR006197">
    <property type="entry name" value="Peptidase_S24_LexA"/>
</dbReference>
<dbReference type="InterPro" id="IPR039418">
    <property type="entry name" value="LexA-like"/>
</dbReference>
<evidence type="ECO:0000256" key="4">
    <source>
        <dbReference type="ARBA" id="ARBA00022813"/>
    </source>
</evidence>
<dbReference type="GO" id="GO:0016787">
    <property type="term" value="F:hydrolase activity"/>
    <property type="evidence" value="ECO:0007669"/>
    <property type="project" value="UniProtKB-KW"/>
</dbReference>